<evidence type="ECO:0000313" key="1">
    <source>
        <dbReference type="EMBL" id="GIY34955.1"/>
    </source>
</evidence>
<dbReference type="EMBL" id="BPLQ01008117">
    <property type="protein sequence ID" value="GIY34955.1"/>
    <property type="molecule type" value="Genomic_DNA"/>
</dbReference>
<protein>
    <submittedName>
        <fullName evidence="1">Uncharacterized protein</fullName>
    </submittedName>
</protein>
<keyword evidence="2" id="KW-1185">Reference proteome</keyword>
<evidence type="ECO:0000313" key="2">
    <source>
        <dbReference type="Proteomes" id="UP001054837"/>
    </source>
</evidence>
<gene>
    <name evidence="1" type="ORF">CDAR_15961</name>
</gene>
<organism evidence="1 2">
    <name type="scientific">Caerostris darwini</name>
    <dbReference type="NCBI Taxonomy" id="1538125"/>
    <lineage>
        <taxon>Eukaryota</taxon>
        <taxon>Metazoa</taxon>
        <taxon>Ecdysozoa</taxon>
        <taxon>Arthropoda</taxon>
        <taxon>Chelicerata</taxon>
        <taxon>Arachnida</taxon>
        <taxon>Araneae</taxon>
        <taxon>Araneomorphae</taxon>
        <taxon>Entelegynae</taxon>
        <taxon>Araneoidea</taxon>
        <taxon>Araneidae</taxon>
        <taxon>Caerostris</taxon>
    </lineage>
</organism>
<reference evidence="1 2" key="1">
    <citation type="submission" date="2021-06" db="EMBL/GenBank/DDBJ databases">
        <title>Caerostris darwini draft genome.</title>
        <authorList>
            <person name="Kono N."/>
            <person name="Arakawa K."/>
        </authorList>
    </citation>
    <scope>NUCLEOTIDE SEQUENCE [LARGE SCALE GENOMIC DNA]</scope>
</reference>
<dbReference type="AlphaFoldDB" id="A0AAV4SR42"/>
<dbReference type="Proteomes" id="UP001054837">
    <property type="component" value="Unassembled WGS sequence"/>
</dbReference>
<name>A0AAV4SR42_9ARAC</name>
<comment type="caution">
    <text evidence="1">The sequence shown here is derived from an EMBL/GenBank/DDBJ whole genome shotgun (WGS) entry which is preliminary data.</text>
</comment>
<proteinExistence type="predicted"/>
<accession>A0AAV4SR42</accession>
<sequence length="440" mass="49606">MSQLCKLSRVSFVARQTWHSIRTTPQSGDCDWLFQGGFEKVPPLAILHRSRVSFVTRQTSHSLRATPQSGVCDWLSQRGFEMILPSSLFKGVECLLSPGKRGIPSGPLPTAVCAIDCLRRVECLLSQGKRGIPSGLHPRAVSAIGCLRGVSKKVLPSSLFTVNRCVYCNRHLDLQTCFSTLDKPVVFLRLSFSERKRKGLWANSSAKTFVLCQLIARVFNPFSKSENGNGKFFSRKPCNNKEFLFPLVLLSTADCVFVFFWQIPPYSTILFPLPFPHYTKILLSFFLAENRVSFVARQTWHSLRTTPQSGVCDWLSQGAGVSKKVLPSSLFTVNRCVCCNRHLDLQTCFTTLDKPVVFLRLSFSRKKKGICANSSAKTFVLCQLIARVVNPFRKYPRDTMMMMAMITKATRTPIRRPRTGRMMIMPCIPRTTIAPINLMI</sequence>